<reference evidence="7 8" key="1">
    <citation type="submission" date="2017-09" db="EMBL/GenBank/DDBJ databases">
        <title>Complete Genome Sequences of Two Strains of the Meat Spoilage Bacterium Brochothrix thermosphacta Isolated from Ground Chicken.</title>
        <authorList>
            <person name="Paoli G.C."/>
            <person name="Wijey C."/>
            <person name="Chen C.-Y."/>
            <person name="Nguyen L."/>
            <person name="Yan X."/>
            <person name="Irwin P.L."/>
        </authorList>
    </citation>
    <scope>NUCLEOTIDE SEQUENCE [LARGE SCALE GENOMIC DNA]</scope>
    <source>
        <strain evidence="7 8">BI</strain>
    </source>
</reference>
<dbReference type="RefSeq" id="WP_069126590.1">
    <property type="nucleotide sequence ID" value="NZ_CBCPJR010000001.1"/>
</dbReference>
<evidence type="ECO:0000256" key="2">
    <source>
        <dbReference type="ARBA" id="ARBA00022692"/>
    </source>
</evidence>
<dbReference type="STRING" id="2756.BFR44_01555"/>
<protein>
    <submittedName>
        <fullName evidence="7">DUF1049 domain-containing protein</fullName>
    </submittedName>
</protein>
<dbReference type="GO" id="GO:0005886">
    <property type="term" value="C:plasma membrane"/>
    <property type="evidence" value="ECO:0007669"/>
    <property type="project" value="InterPro"/>
</dbReference>
<sequence length="104" mass="11797">MKKSQWLTLISILLVLFIAVLSIVNVEPVKINFIFTTVQWPLILVIIGSALLGALTVISVTWVRMFKEKSAIKQNEKFLKEQKIANASSRSEINKIKNAEKEKN</sequence>
<keyword evidence="1" id="KW-1003">Cell membrane</keyword>
<feature type="domain" description="Lipopolysaccharide assembly protein A" evidence="6">
    <location>
        <begin position="25"/>
        <end position="82"/>
    </location>
</feature>
<keyword evidence="3 5" id="KW-1133">Transmembrane helix</keyword>
<dbReference type="Pfam" id="PF06305">
    <property type="entry name" value="LapA_dom"/>
    <property type="match status" value="1"/>
</dbReference>
<evidence type="ECO:0000259" key="6">
    <source>
        <dbReference type="Pfam" id="PF06305"/>
    </source>
</evidence>
<accession>A0A1D2LQE2</accession>
<proteinExistence type="predicted"/>
<feature type="transmembrane region" description="Helical" evidence="5">
    <location>
        <begin position="38"/>
        <end position="63"/>
    </location>
</feature>
<dbReference type="PANTHER" id="PTHR41335:SF1">
    <property type="entry name" value="MEMBRANE PROTEIN"/>
    <property type="match status" value="1"/>
</dbReference>
<dbReference type="Proteomes" id="UP000243591">
    <property type="component" value="Chromosome"/>
</dbReference>
<keyword evidence="8" id="KW-1185">Reference proteome</keyword>
<evidence type="ECO:0000256" key="3">
    <source>
        <dbReference type="ARBA" id="ARBA00022989"/>
    </source>
</evidence>
<dbReference type="InterPro" id="IPR010445">
    <property type="entry name" value="LapA_dom"/>
</dbReference>
<evidence type="ECO:0000313" key="7">
    <source>
        <dbReference type="EMBL" id="ATF25262.1"/>
    </source>
</evidence>
<organism evidence="7 8">
    <name type="scientific">Brochothrix thermosphacta</name>
    <name type="common">Microbacterium thermosphactum</name>
    <dbReference type="NCBI Taxonomy" id="2756"/>
    <lineage>
        <taxon>Bacteria</taxon>
        <taxon>Bacillati</taxon>
        <taxon>Bacillota</taxon>
        <taxon>Bacilli</taxon>
        <taxon>Bacillales</taxon>
        <taxon>Listeriaceae</taxon>
        <taxon>Brochothrix</taxon>
    </lineage>
</organism>
<evidence type="ECO:0000256" key="4">
    <source>
        <dbReference type="ARBA" id="ARBA00023136"/>
    </source>
</evidence>
<dbReference type="KEGG" id="bths:CNY62_02025"/>
<dbReference type="EMBL" id="CP023483">
    <property type="protein sequence ID" value="ATF25262.1"/>
    <property type="molecule type" value="Genomic_DNA"/>
</dbReference>
<evidence type="ECO:0000313" key="8">
    <source>
        <dbReference type="Proteomes" id="UP000243591"/>
    </source>
</evidence>
<keyword evidence="4 5" id="KW-0472">Membrane</keyword>
<dbReference type="PANTHER" id="PTHR41335">
    <property type="entry name" value="MEMBRANE PROTEIN-RELATED"/>
    <property type="match status" value="1"/>
</dbReference>
<name>A0A1D2LQE2_BROTH</name>
<dbReference type="OrthoDB" id="2990728at2"/>
<dbReference type="GeneID" id="66538133"/>
<gene>
    <name evidence="7" type="ORF">CNY62_02025</name>
</gene>
<dbReference type="AlphaFoldDB" id="A0A1D2LQE2"/>
<evidence type="ECO:0000256" key="5">
    <source>
        <dbReference type="SAM" id="Phobius"/>
    </source>
</evidence>
<keyword evidence="2 5" id="KW-0812">Transmembrane</keyword>
<evidence type="ECO:0000256" key="1">
    <source>
        <dbReference type="ARBA" id="ARBA00022475"/>
    </source>
</evidence>